<dbReference type="Proteomes" id="UP000326557">
    <property type="component" value="Unassembled WGS sequence"/>
</dbReference>
<protein>
    <submittedName>
        <fullName evidence="1">Uncharacterized protein</fullName>
    </submittedName>
</protein>
<dbReference type="AlphaFoldDB" id="A0A5E7AXK2"/>
<dbReference type="RefSeq" id="WP_150637343.1">
    <property type="nucleotide sequence ID" value="NZ_CABVHP010000003.1"/>
</dbReference>
<dbReference type="EMBL" id="CABVHP010000003">
    <property type="protein sequence ID" value="VVN84188.1"/>
    <property type="molecule type" value="Genomic_DNA"/>
</dbReference>
<dbReference type="OrthoDB" id="6456465at2"/>
<accession>A0A5E7AXK2</accession>
<evidence type="ECO:0000313" key="1">
    <source>
        <dbReference type="EMBL" id="VVN84188.1"/>
    </source>
</evidence>
<sequence length="111" mass="12636">MSNEGVKRHKYAVTVDDFIRFLEAKSFESKCPACDSAAWTVIGSGDTEMTYRLVTPMRDGPNPTYVNSLGIYCNECGFIRQHIAKVVKRWVDENPEPEQLELDEMTPDESE</sequence>
<reference evidence="1 2" key="1">
    <citation type="submission" date="2019-09" db="EMBL/GenBank/DDBJ databases">
        <authorList>
            <person name="Chandra G."/>
            <person name="Truman W A."/>
        </authorList>
    </citation>
    <scope>NUCLEOTIDE SEQUENCE [LARGE SCALE GENOMIC DNA]</scope>
    <source>
        <strain evidence="1">PS704</strain>
    </source>
</reference>
<organism evidence="1 2">
    <name type="scientific">Pseudomonas fluorescens</name>
    <dbReference type="NCBI Taxonomy" id="294"/>
    <lineage>
        <taxon>Bacteria</taxon>
        <taxon>Pseudomonadati</taxon>
        <taxon>Pseudomonadota</taxon>
        <taxon>Gammaproteobacteria</taxon>
        <taxon>Pseudomonadales</taxon>
        <taxon>Pseudomonadaceae</taxon>
        <taxon>Pseudomonas</taxon>
    </lineage>
</organism>
<proteinExistence type="predicted"/>
<evidence type="ECO:0000313" key="2">
    <source>
        <dbReference type="Proteomes" id="UP000326557"/>
    </source>
</evidence>
<gene>
    <name evidence="1" type="ORF">PS704_01338</name>
</gene>
<name>A0A5E7AXK2_PSEFL</name>